<feature type="domain" description="IrrE N-terminal-like" evidence="2">
    <location>
        <begin position="123"/>
        <end position="185"/>
    </location>
</feature>
<dbReference type="Pfam" id="PF06114">
    <property type="entry name" value="Peptidase_M78"/>
    <property type="match status" value="1"/>
</dbReference>
<accession>A0ABS6WCB1</accession>
<organism evidence="3 4">
    <name type="scientific">Bifidobacterium miconis</name>
    <dbReference type="NCBI Taxonomy" id="2834435"/>
    <lineage>
        <taxon>Bacteria</taxon>
        <taxon>Bacillati</taxon>
        <taxon>Actinomycetota</taxon>
        <taxon>Actinomycetes</taxon>
        <taxon>Bifidobacteriales</taxon>
        <taxon>Bifidobacteriaceae</taxon>
        <taxon>Bifidobacterium</taxon>
    </lineage>
</organism>
<dbReference type="InterPro" id="IPR010359">
    <property type="entry name" value="IrrE_HExxH"/>
</dbReference>
<gene>
    <name evidence="3" type="ORF">KIH79_00650</name>
</gene>
<evidence type="ECO:0000259" key="2">
    <source>
        <dbReference type="Pfam" id="PF06114"/>
    </source>
</evidence>
<evidence type="ECO:0000313" key="4">
    <source>
        <dbReference type="Proteomes" id="UP000700815"/>
    </source>
</evidence>
<protein>
    <submittedName>
        <fullName evidence="3">ImmA/IrrE family metallo-endopeptidase</fullName>
    </submittedName>
</protein>
<dbReference type="RefSeq" id="WP_219057605.1">
    <property type="nucleotide sequence ID" value="NZ_JAHBBH010000001.1"/>
</dbReference>
<evidence type="ECO:0000256" key="1">
    <source>
        <dbReference type="SAM" id="MobiDB-lite"/>
    </source>
</evidence>
<reference evidence="3 4" key="1">
    <citation type="submission" date="2021-05" db="EMBL/GenBank/DDBJ databases">
        <title>Phylogenetic classification of ten novel species belonging to the genus Bifidobacterium comprising B. colchicus sp. nov., B. abeli sp. nov., B. bicoloris sp. nov., B. guerezis sp. nov., B. rosaliae sp. nov., B. santillanensis sp. nov., B. argentati sp. nov., B. amazzoni sp. nov., B. pluviali sp. nov., and B. pinnaculum sp. nov.</title>
        <authorList>
            <person name="Lugli G.A."/>
            <person name="Ruiz Garcia L."/>
            <person name="Margolles A."/>
            <person name="Ventura M."/>
        </authorList>
    </citation>
    <scope>NUCLEOTIDE SEQUENCE [LARGE SCALE GENOMIC DNA]</scope>
    <source>
        <strain evidence="3 4">82T10</strain>
    </source>
</reference>
<evidence type="ECO:0000313" key="3">
    <source>
        <dbReference type="EMBL" id="MBW3091482.1"/>
    </source>
</evidence>
<keyword evidence="4" id="KW-1185">Reference proteome</keyword>
<comment type="caution">
    <text evidence="3">The sequence shown here is derived from an EMBL/GenBank/DDBJ whole genome shotgun (WGS) entry which is preliminary data.</text>
</comment>
<dbReference type="EMBL" id="JAHBBH010000001">
    <property type="protein sequence ID" value="MBW3091482.1"/>
    <property type="molecule type" value="Genomic_DNA"/>
</dbReference>
<feature type="region of interest" description="Disordered" evidence="1">
    <location>
        <begin position="1"/>
        <end position="25"/>
    </location>
</feature>
<name>A0ABS6WCB1_9BIFI</name>
<sequence length="322" mass="34978">MIANQQLSAHDPAVSPDDHKASRFPGDAGYRLAVDRQARAMLALASSRHPDFVQDCLADPGRIVDHWSDDVTIGYVHALAHTSLSSAGTATVDDQTDLLGLFSPAMRVGERNVIRIQFNETREYTARRNFTLLHELGHYLQQTDDALADQLFVISSANYNKRFEESACNRFASLSLLPDDYVTARMAGEPLNAIVARDIFESGRGSGKSRRMRASRPVVVRRMADFLPSHGSIALVQDGNLNTRVHADGVIDYGGEPTPAERAGMDAYLGEHGEPYADGLTIDVSGSPSVGSIPAASAATRVSIARSYGRSDYFFIVATPQP</sequence>
<proteinExistence type="predicted"/>
<dbReference type="Proteomes" id="UP000700815">
    <property type="component" value="Unassembled WGS sequence"/>
</dbReference>